<protein>
    <submittedName>
        <fullName evidence="1">Uncharacterized protein</fullName>
    </submittedName>
</protein>
<sequence>CCSGGVKKPKAAAMRPGVDVCSMCMDNKPLLEMRRCHHRIVSACEKGGGSEGAL</sequence>
<comment type="caution">
    <text evidence="1">The sequence shown here is derived from an EMBL/GenBank/DDBJ whole genome shotgun (WGS) entry which is preliminary data.</text>
</comment>
<keyword evidence="2" id="KW-1185">Reference proteome</keyword>
<dbReference type="AlphaFoldDB" id="A0A6A0A7X9"/>
<reference evidence="1 2" key="1">
    <citation type="submission" date="2020-02" db="EMBL/GenBank/DDBJ databases">
        <title>Draft genome sequence of Haematococcus lacustris strain NIES-144.</title>
        <authorList>
            <person name="Morimoto D."/>
            <person name="Nakagawa S."/>
            <person name="Yoshida T."/>
            <person name="Sawayama S."/>
        </authorList>
    </citation>
    <scope>NUCLEOTIDE SEQUENCE [LARGE SCALE GENOMIC DNA]</scope>
    <source>
        <strain evidence="1 2">NIES-144</strain>
    </source>
</reference>
<feature type="non-terminal residue" evidence="1">
    <location>
        <position position="1"/>
    </location>
</feature>
<accession>A0A6A0A7X9</accession>
<gene>
    <name evidence="1" type="ORF">HaLaN_27133</name>
</gene>
<evidence type="ECO:0000313" key="1">
    <source>
        <dbReference type="EMBL" id="GFH28612.1"/>
    </source>
</evidence>
<organism evidence="1 2">
    <name type="scientific">Haematococcus lacustris</name>
    <name type="common">Green alga</name>
    <name type="synonym">Haematococcus pluvialis</name>
    <dbReference type="NCBI Taxonomy" id="44745"/>
    <lineage>
        <taxon>Eukaryota</taxon>
        <taxon>Viridiplantae</taxon>
        <taxon>Chlorophyta</taxon>
        <taxon>core chlorophytes</taxon>
        <taxon>Chlorophyceae</taxon>
        <taxon>CS clade</taxon>
        <taxon>Chlamydomonadales</taxon>
        <taxon>Haematococcaceae</taxon>
        <taxon>Haematococcus</taxon>
    </lineage>
</organism>
<dbReference type="EMBL" id="BLLF01003958">
    <property type="protein sequence ID" value="GFH28612.1"/>
    <property type="molecule type" value="Genomic_DNA"/>
</dbReference>
<dbReference type="Proteomes" id="UP000485058">
    <property type="component" value="Unassembled WGS sequence"/>
</dbReference>
<evidence type="ECO:0000313" key="2">
    <source>
        <dbReference type="Proteomes" id="UP000485058"/>
    </source>
</evidence>
<proteinExistence type="predicted"/>
<name>A0A6A0A7X9_HAELA</name>